<evidence type="ECO:0000259" key="5">
    <source>
        <dbReference type="SMART" id="SM01288"/>
    </source>
</evidence>
<organism evidence="6 7">
    <name type="scientific">Lates calcarifer</name>
    <name type="common">Barramundi</name>
    <name type="synonym">Holocentrus calcarifer</name>
    <dbReference type="NCBI Taxonomy" id="8187"/>
    <lineage>
        <taxon>Eukaryota</taxon>
        <taxon>Metazoa</taxon>
        <taxon>Chordata</taxon>
        <taxon>Craniata</taxon>
        <taxon>Vertebrata</taxon>
        <taxon>Euteleostomi</taxon>
        <taxon>Actinopterygii</taxon>
        <taxon>Neopterygii</taxon>
        <taxon>Teleostei</taxon>
        <taxon>Neoteleostei</taxon>
        <taxon>Acanthomorphata</taxon>
        <taxon>Carangaria</taxon>
        <taxon>Carangaria incertae sedis</taxon>
        <taxon>Centropomidae</taxon>
        <taxon>Lates</taxon>
    </lineage>
</organism>
<name>A0AAJ8DLM6_LATCA</name>
<protein>
    <submittedName>
        <fullName evidence="7">Uncharacterized protein LOC108889463</fullName>
    </submittedName>
</protein>
<evidence type="ECO:0000313" key="6">
    <source>
        <dbReference type="Proteomes" id="UP000694890"/>
    </source>
</evidence>
<evidence type="ECO:0000256" key="3">
    <source>
        <dbReference type="ARBA" id="ARBA00022737"/>
    </source>
</evidence>
<dbReference type="InterPro" id="IPR050637">
    <property type="entry name" value="NLRP_innate_immun_reg"/>
</dbReference>
<dbReference type="GO" id="GO:0005737">
    <property type="term" value="C:cytoplasm"/>
    <property type="evidence" value="ECO:0007669"/>
    <property type="project" value="UniProtKB-SubCell"/>
</dbReference>
<comment type="subcellular location">
    <subcellularLocation>
        <location evidence="1">Cytoplasm</location>
    </subcellularLocation>
</comment>
<evidence type="ECO:0000313" key="7">
    <source>
        <dbReference type="RefSeq" id="XP_050923321.1"/>
    </source>
</evidence>
<dbReference type="Pfam" id="PF14484">
    <property type="entry name" value="FISNA"/>
    <property type="match status" value="1"/>
</dbReference>
<dbReference type="GeneID" id="108889463"/>
<dbReference type="KEGG" id="lcf:108889463"/>
<accession>A0AAJ8DLM6</accession>
<keyword evidence="3" id="KW-0677">Repeat</keyword>
<dbReference type="PANTHER" id="PTHR45690">
    <property type="entry name" value="NACHT, LRR AND PYD DOMAINS-CONTAINING PROTEIN 12"/>
    <property type="match status" value="1"/>
</dbReference>
<feature type="region of interest" description="Disordered" evidence="4">
    <location>
        <begin position="93"/>
        <end position="113"/>
    </location>
</feature>
<evidence type="ECO:0000256" key="4">
    <source>
        <dbReference type="SAM" id="MobiDB-lite"/>
    </source>
</evidence>
<keyword evidence="2" id="KW-0963">Cytoplasm</keyword>
<dbReference type="RefSeq" id="XP_050923321.1">
    <property type="nucleotide sequence ID" value="XM_051067364.1"/>
</dbReference>
<dbReference type="SMART" id="SM01288">
    <property type="entry name" value="FISNA"/>
    <property type="match status" value="1"/>
</dbReference>
<proteinExistence type="predicted"/>
<reference evidence="7" key="1">
    <citation type="submission" date="2025-08" db="UniProtKB">
        <authorList>
            <consortium name="RefSeq"/>
        </authorList>
    </citation>
    <scope>IDENTIFICATION</scope>
    <source>
        <tissue evidence="7">Brain</tissue>
    </source>
</reference>
<gene>
    <name evidence="7" type="primary">LOC108889463</name>
</gene>
<dbReference type="AlphaFoldDB" id="A0AAJ8DLM6"/>
<evidence type="ECO:0000256" key="1">
    <source>
        <dbReference type="ARBA" id="ARBA00004496"/>
    </source>
</evidence>
<feature type="compositionally biased region" description="Polar residues" evidence="4">
    <location>
        <begin position="102"/>
        <end position="113"/>
    </location>
</feature>
<sequence length="248" mass="28484">MRLQRQPSLKTEIFQPEPEAEYRLDPELSCLSLKSKSEPLLFKDALPCCEQSLHQRPQSCEPDPGPDLEPSCVSLKSKAEPLLFKDELPCTEERVDLESSEEQSGPPVQQEQTQLDSTFMMLELNIITFMKNELKKMQKVLSPDYPECLESQREDEEVLDGEDKEQRRSSREAFLKITLNFLRTMKEEKLADCLQSRSPAMCQLNLKSNLKEKFQCVFEGISKAGNPTLLNQIYTELYITEGGTGRRQ</sequence>
<feature type="domain" description="FISNA" evidence="5">
    <location>
        <begin position="205"/>
        <end position="248"/>
    </location>
</feature>
<dbReference type="InterPro" id="IPR029495">
    <property type="entry name" value="NACHT-assoc"/>
</dbReference>
<dbReference type="PANTHER" id="PTHR45690:SF19">
    <property type="entry name" value="NACHT, LRR AND PYD DOMAINS-CONTAINING PROTEIN 3"/>
    <property type="match status" value="1"/>
</dbReference>
<evidence type="ECO:0000256" key="2">
    <source>
        <dbReference type="ARBA" id="ARBA00022490"/>
    </source>
</evidence>
<dbReference type="Proteomes" id="UP000694890">
    <property type="component" value="Unplaced"/>
</dbReference>